<comment type="caution">
    <text evidence="1">The sequence shown here is derived from an EMBL/GenBank/DDBJ whole genome shotgun (WGS) entry which is preliminary data.</text>
</comment>
<name>X1S944_9ZZZZ</name>
<proteinExistence type="predicted"/>
<sequence>KRKNNKIKIEELKWVKKERLFFGASNAVMNPHGG</sequence>
<gene>
    <name evidence="1" type="ORF">S12H4_05496</name>
</gene>
<feature type="non-terminal residue" evidence="1">
    <location>
        <position position="1"/>
    </location>
</feature>
<reference evidence="1" key="1">
    <citation type="journal article" date="2014" name="Front. Microbiol.">
        <title>High frequency of phylogenetically diverse reductive dehalogenase-homologous genes in deep subseafloor sedimentary metagenomes.</title>
        <authorList>
            <person name="Kawai M."/>
            <person name="Futagami T."/>
            <person name="Toyoda A."/>
            <person name="Takaki Y."/>
            <person name="Nishi S."/>
            <person name="Hori S."/>
            <person name="Arai W."/>
            <person name="Tsubouchi T."/>
            <person name="Morono Y."/>
            <person name="Uchiyama I."/>
            <person name="Ito T."/>
            <person name="Fujiyama A."/>
            <person name="Inagaki F."/>
            <person name="Takami H."/>
        </authorList>
    </citation>
    <scope>NUCLEOTIDE SEQUENCE</scope>
    <source>
        <strain evidence="1">Expedition CK06-06</strain>
    </source>
</reference>
<dbReference type="EMBL" id="BARW01001828">
    <property type="protein sequence ID" value="GAI64314.1"/>
    <property type="molecule type" value="Genomic_DNA"/>
</dbReference>
<dbReference type="AlphaFoldDB" id="X1S944"/>
<organism evidence="1">
    <name type="scientific">marine sediment metagenome</name>
    <dbReference type="NCBI Taxonomy" id="412755"/>
    <lineage>
        <taxon>unclassified sequences</taxon>
        <taxon>metagenomes</taxon>
        <taxon>ecological metagenomes</taxon>
    </lineage>
</organism>
<protein>
    <submittedName>
        <fullName evidence="1">Uncharacterized protein</fullName>
    </submittedName>
</protein>
<accession>X1S944</accession>
<evidence type="ECO:0000313" key="1">
    <source>
        <dbReference type="EMBL" id="GAI64314.1"/>
    </source>
</evidence>